<dbReference type="Proteomes" id="UP001144978">
    <property type="component" value="Unassembled WGS sequence"/>
</dbReference>
<reference evidence="1" key="1">
    <citation type="submission" date="2022-08" db="EMBL/GenBank/DDBJ databases">
        <title>Genome Sequence of Pycnoporus sanguineus.</title>
        <authorList>
            <person name="Buettner E."/>
        </authorList>
    </citation>
    <scope>NUCLEOTIDE SEQUENCE</scope>
    <source>
        <strain evidence="1">CG-C14</strain>
    </source>
</reference>
<organism evidence="1 2">
    <name type="scientific">Trametes sanguinea</name>
    <dbReference type="NCBI Taxonomy" id="158606"/>
    <lineage>
        <taxon>Eukaryota</taxon>
        <taxon>Fungi</taxon>
        <taxon>Dikarya</taxon>
        <taxon>Basidiomycota</taxon>
        <taxon>Agaricomycotina</taxon>
        <taxon>Agaricomycetes</taxon>
        <taxon>Polyporales</taxon>
        <taxon>Polyporaceae</taxon>
        <taxon>Trametes</taxon>
    </lineage>
</organism>
<accession>A0ACC1PV71</accession>
<name>A0ACC1PV71_9APHY</name>
<dbReference type="EMBL" id="JANSHE010001460">
    <property type="protein sequence ID" value="KAJ3002595.1"/>
    <property type="molecule type" value="Genomic_DNA"/>
</dbReference>
<gene>
    <name evidence="1" type="ORF">NUW54_g5764</name>
</gene>
<evidence type="ECO:0000313" key="2">
    <source>
        <dbReference type="Proteomes" id="UP001144978"/>
    </source>
</evidence>
<proteinExistence type="predicted"/>
<keyword evidence="2" id="KW-1185">Reference proteome</keyword>
<protein>
    <submittedName>
        <fullName evidence="1">Uncharacterized protein</fullName>
    </submittedName>
</protein>
<sequence length="1105" mass="123688">MDYNPTNAENWHASWPYRESSPFHSEPPAFDLENCYPPAHRYHSPPPPPYNMLSQPHLHASPLSYEPYHIWYSAQPYPPHSPESITPSTPLTPRRNKRGQPNENTPRGSTADPEGGDGSPKKKRRYYTIADKLSIVFDAIYDHAGWKFSDFLWHAFQYGRETHRDHSHAGAIEKFLKGRANYTPANIIELWLKHPDGCITSTEPLYALTPAYTEIRPVRQALTAFAAQMVQQRVIEEAEDAVNPENGLHSSRRKVRSAGQAGQEKQRLVWADIGGTTIAEVSDVIRRHQPLTWGLAHAIALRKEKPSKVKAARRRRPPDLVVMQAISALNFSRTNRANRFPMCLGLAFFAISIPYGAFVLGSRLGHMPAYNTVYRALEGLAQHEGQVVKAHGRDPDSVGIIWLDNVQNYLVQRDACVGREDVLNIGIAATYVELPHCTPTTVDLDDKRRRIRENQRSNLTVEQLIDLVDVKHREAVGSLQWLRVLTSYVPELNQYKGRVSELYRTRAAKQPLPVQASRVHPLATSGKNETVTTELKDALLDFLEQAGQTPEDFKKRLFMMGGDGLTYEKIVQLKNYLQFHENELESLELIQPVLALWHTAWADLSRIFETHWGAATPSKDPSTLSHSALKIDRRPPPNLKKVDFNAGADLLYLVLDARMLDCWRLRTSLRHLASLGKSGKLPTFEELDEASKKLYRAYSSHRATKRAMYSPDPSRIPATMENGKPTVPVGAPWVPTTSPGPPTCTANVSASSSSDSAPLAPGLTTKSSESSRVSESASTTKATQDADPPNQARVQKRGQKRRTKKGRGNPRNQRSPSEEIVPLPIPSRSCEMRGFPMMLFTFSGSSHSKYTTYVLEFICALEPESSKELREAILSTLVVNLTGERGRFAPGDLMQEYFNRLLKAIAEHKGIEYDDPFIHDILSRNLHHLARLQDSLKEGLGLAECAGRHSAPHTNPELRILLGVYREEGLHTRREGRHYVGPTEPSSPHDPARDDYRRGLRNLRNGKLSRWIKESVFLRSGRGPTDSPSSGIQPSDAAPSDVEDDGLDTEETDTSPPHACSLPVARIINDDLVLDSIDIPAEAQSILAELMDDDGEDDILEDDVD</sequence>
<comment type="caution">
    <text evidence="1">The sequence shown here is derived from an EMBL/GenBank/DDBJ whole genome shotgun (WGS) entry which is preliminary data.</text>
</comment>
<evidence type="ECO:0000313" key="1">
    <source>
        <dbReference type="EMBL" id="KAJ3002595.1"/>
    </source>
</evidence>